<keyword evidence="6" id="KW-0460">Magnesium</keyword>
<dbReference type="InterPro" id="IPR001019">
    <property type="entry name" value="Gprotein_alpha_su"/>
</dbReference>
<dbReference type="Pfam" id="PF00503">
    <property type="entry name" value="G-alpha"/>
    <property type="match status" value="1"/>
</dbReference>
<keyword evidence="2 5" id="KW-0547">Nucleotide-binding</keyword>
<feature type="binding site" evidence="6">
    <location>
        <position position="41"/>
    </location>
    <ligand>
        <name>Mg(2+)</name>
        <dbReference type="ChEBI" id="CHEBI:18420"/>
    </ligand>
</feature>
<sequence length="261" mass="31196">MQYIDLTFWSKDLKNSDLRNNSDKIDYTPSLDDILRSRRATTSINEIEMVIKNVPFRFVDVGGQRTQRQKWQQCFSDVTAILFLASCSEFDECIREDGTTNRLEESCKIFETLVNYKYLQDVEFILFLNKYDLLKEKIKTSNIKFYCNDFYGNPSSLMDVEDYLVKKFSNLKHTDDFYESKRNNFDKRNMDDFDSIGYDDRIRIAQKVDHRLSQKREEKTIYSHFTTAIDTNNIKTIFEMRVFFNPSENQNYFIIIITTFK</sequence>
<reference evidence="7 8" key="1">
    <citation type="journal article" date="2018" name="Sci. Rep.">
        <title>Genomic signatures of local adaptation to the degree of environmental predictability in rotifers.</title>
        <authorList>
            <person name="Franch-Gras L."/>
            <person name="Hahn C."/>
            <person name="Garcia-Roger E.M."/>
            <person name="Carmona M.J."/>
            <person name="Serra M."/>
            <person name="Gomez A."/>
        </authorList>
    </citation>
    <scope>NUCLEOTIDE SEQUENCE [LARGE SCALE GENOMIC DNA]</scope>
    <source>
        <strain evidence="7">HYR1</strain>
    </source>
</reference>
<dbReference type="Gene3D" id="3.40.50.300">
    <property type="entry name" value="P-loop containing nucleotide triphosphate hydrolases"/>
    <property type="match status" value="1"/>
</dbReference>
<dbReference type="SUPFAM" id="SSF52540">
    <property type="entry name" value="P-loop containing nucleoside triphosphate hydrolases"/>
    <property type="match status" value="1"/>
</dbReference>
<dbReference type="GO" id="GO:0005737">
    <property type="term" value="C:cytoplasm"/>
    <property type="evidence" value="ECO:0007669"/>
    <property type="project" value="TreeGrafter"/>
</dbReference>
<keyword evidence="4" id="KW-0807">Transducer</keyword>
<dbReference type="OrthoDB" id="5817230at2759"/>
<dbReference type="GO" id="GO:0046872">
    <property type="term" value="F:metal ion binding"/>
    <property type="evidence" value="ECO:0007669"/>
    <property type="project" value="UniProtKB-KW"/>
</dbReference>
<gene>
    <name evidence="7" type="ORF">BpHYR1_046617</name>
</gene>
<evidence type="ECO:0000256" key="5">
    <source>
        <dbReference type="PIRSR" id="PIRSR601019-1"/>
    </source>
</evidence>
<keyword evidence="1 6" id="KW-0479">Metal-binding</keyword>
<organism evidence="7 8">
    <name type="scientific">Brachionus plicatilis</name>
    <name type="common">Marine rotifer</name>
    <name type="synonym">Brachionus muelleri</name>
    <dbReference type="NCBI Taxonomy" id="10195"/>
    <lineage>
        <taxon>Eukaryota</taxon>
        <taxon>Metazoa</taxon>
        <taxon>Spiralia</taxon>
        <taxon>Gnathifera</taxon>
        <taxon>Rotifera</taxon>
        <taxon>Eurotatoria</taxon>
        <taxon>Monogononta</taxon>
        <taxon>Pseudotrocha</taxon>
        <taxon>Ploima</taxon>
        <taxon>Brachionidae</taxon>
        <taxon>Brachionus</taxon>
    </lineage>
</organism>
<feature type="binding site" evidence="5">
    <location>
        <begin position="60"/>
        <end position="64"/>
    </location>
    <ligand>
        <name>GTP</name>
        <dbReference type="ChEBI" id="CHEBI:37565"/>
    </ligand>
</feature>
<evidence type="ECO:0000313" key="8">
    <source>
        <dbReference type="Proteomes" id="UP000276133"/>
    </source>
</evidence>
<dbReference type="GO" id="GO:0005834">
    <property type="term" value="C:heterotrimeric G-protein complex"/>
    <property type="evidence" value="ECO:0007669"/>
    <property type="project" value="TreeGrafter"/>
</dbReference>
<dbReference type="GO" id="GO:0005525">
    <property type="term" value="F:GTP binding"/>
    <property type="evidence" value="ECO:0007669"/>
    <property type="project" value="UniProtKB-KW"/>
</dbReference>
<feature type="binding site" evidence="5">
    <location>
        <begin position="35"/>
        <end position="41"/>
    </location>
    <ligand>
        <name>GTP</name>
        <dbReference type="ChEBI" id="CHEBI:37565"/>
    </ligand>
</feature>
<dbReference type="SMART" id="SM00275">
    <property type="entry name" value="G_alpha"/>
    <property type="match status" value="1"/>
</dbReference>
<evidence type="ECO:0000256" key="2">
    <source>
        <dbReference type="ARBA" id="ARBA00022741"/>
    </source>
</evidence>
<evidence type="ECO:0000256" key="6">
    <source>
        <dbReference type="PIRSR" id="PIRSR601019-2"/>
    </source>
</evidence>
<proteinExistence type="predicted"/>
<dbReference type="FunFam" id="3.40.50.300:FF:000692">
    <property type="entry name" value="Guanine nucleotide-binding protein subunit alpha"/>
    <property type="match status" value="1"/>
</dbReference>
<dbReference type="PANTHER" id="PTHR10218">
    <property type="entry name" value="GTP-BINDING PROTEIN ALPHA SUBUNIT"/>
    <property type="match status" value="1"/>
</dbReference>
<dbReference type="Proteomes" id="UP000276133">
    <property type="component" value="Unassembled WGS sequence"/>
</dbReference>
<dbReference type="PANTHER" id="PTHR10218:SF360">
    <property type="entry name" value="GUANINE NUCLEOTIDE-BINDING PROTEIN SUBUNIT ALPHA HOMOLOG"/>
    <property type="match status" value="1"/>
</dbReference>
<comment type="caution">
    <text evidence="7">The sequence shown here is derived from an EMBL/GenBank/DDBJ whole genome shotgun (WGS) entry which is preliminary data.</text>
</comment>
<dbReference type="InterPro" id="IPR027417">
    <property type="entry name" value="P-loop_NTPase"/>
</dbReference>
<evidence type="ECO:0000256" key="4">
    <source>
        <dbReference type="ARBA" id="ARBA00023224"/>
    </source>
</evidence>
<evidence type="ECO:0000256" key="3">
    <source>
        <dbReference type="ARBA" id="ARBA00023134"/>
    </source>
</evidence>
<protein>
    <submittedName>
        <fullName evidence="7">Guanine nucleotide-binding subunit alpha</fullName>
        <ecNumber evidence="7">3.6.1.15</ecNumber>
    </submittedName>
</protein>
<dbReference type="PRINTS" id="PR00318">
    <property type="entry name" value="GPROTEINA"/>
</dbReference>
<keyword evidence="3 5" id="KW-0342">GTP-binding</keyword>
<dbReference type="EC" id="3.6.1.15" evidence="7"/>
<evidence type="ECO:0000313" key="7">
    <source>
        <dbReference type="EMBL" id="RNA07001.1"/>
    </source>
</evidence>
<dbReference type="GO" id="GO:0031683">
    <property type="term" value="F:G-protein beta/gamma-subunit complex binding"/>
    <property type="evidence" value="ECO:0007669"/>
    <property type="project" value="InterPro"/>
</dbReference>
<dbReference type="PROSITE" id="PS51882">
    <property type="entry name" value="G_ALPHA"/>
    <property type="match status" value="1"/>
</dbReference>
<keyword evidence="8" id="KW-1185">Reference proteome</keyword>
<keyword evidence="7" id="KW-0378">Hydrolase</keyword>
<evidence type="ECO:0000256" key="1">
    <source>
        <dbReference type="ARBA" id="ARBA00022723"/>
    </source>
</evidence>
<dbReference type="AlphaFoldDB" id="A0A3M7Q7M6"/>
<accession>A0A3M7Q7M6</accession>
<dbReference type="STRING" id="10195.A0A3M7Q7M6"/>
<dbReference type="GO" id="GO:0003924">
    <property type="term" value="F:GTPase activity"/>
    <property type="evidence" value="ECO:0007669"/>
    <property type="project" value="InterPro"/>
</dbReference>
<dbReference type="EMBL" id="REGN01007196">
    <property type="protein sequence ID" value="RNA07001.1"/>
    <property type="molecule type" value="Genomic_DNA"/>
</dbReference>
<feature type="binding site" evidence="5">
    <location>
        <begin position="129"/>
        <end position="132"/>
    </location>
    <ligand>
        <name>GTP</name>
        <dbReference type="ChEBI" id="CHEBI:37565"/>
    </ligand>
</feature>
<dbReference type="GO" id="GO:0001664">
    <property type="term" value="F:G protein-coupled receptor binding"/>
    <property type="evidence" value="ECO:0007669"/>
    <property type="project" value="TreeGrafter"/>
</dbReference>
<name>A0A3M7Q7M6_BRAPC</name>
<dbReference type="GO" id="GO:0007188">
    <property type="term" value="P:adenylate cyclase-modulating G protein-coupled receptor signaling pathway"/>
    <property type="evidence" value="ECO:0007669"/>
    <property type="project" value="TreeGrafter"/>
</dbReference>